<protein>
    <recommendedName>
        <fullName evidence="4">Paired domain-containing protein</fullName>
    </recommendedName>
</protein>
<dbReference type="Gene3D" id="1.10.10.10">
    <property type="entry name" value="Winged helix-like DNA-binding domain superfamily/Winged helix DNA-binding domain"/>
    <property type="match status" value="1"/>
</dbReference>
<feature type="domain" description="Paired" evidence="4">
    <location>
        <begin position="7"/>
        <end position="75"/>
    </location>
</feature>
<dbReference type="AlphaFoldDB" id="A0A915E3C3"/>
<dbReference type="WBParaSite" id="jg26267">
    <property type="protein sequence ID" value="jg26267"/>
    <property type="gene ID" value="jg26267"/>
</dbReference>
<dbReference type="GO" id="GO:0006355">
    <property type="term" value="P:regulation of DNA-templated transcription"/>
    <property type="evidence" value="ECO:0007669"/>
    <property type="project" value="InterPro"/>
</dbReference>
<organism evidence="5 6">
    <name type="scientific">Ditylenchus dipsaci</name>
    <dbReference type="NCBI Taxonomy" id="166011"/>
    <lineage>
        <taxon>Eukaryota</taxon>
        <taxon>Metazoa</taxon>
        <taxon>Ecdysozoa</taxon>
        <taxon>Nematoda</taxon>
        <taxon>Chromadorea</taxon>
        <taxon>Rhabditida</taxon>
        <taxon>Tylenchina</taxon>
        <taxon>Tylenchomorpha</taxon>
        <taxon>Sphaerularioidea</taxon>
        <taxon>Anguinidae</taxon>
        <taxon>Anguininae</taxon>
        <taxon>Ditylenchus</taxon>
    </lineage>
</organism>
<dbReference type="InterPro" id="IPR036388">
    <property type="entry name" value="WH-like_DNA-bd_sf"/>
</dbReference>
<keyword evidence="5" id="KW-1185">Reference proteome</keyword>
<accession>A0A915E3C3</accession>
<dbReference type="PANTHER" id="PTHR46068:SF1">
    <property type="entry name" value="TRANSPOSASE IS30-LIKE HTH DOMAIN-CONTAINING PROTEIN"/>
    <property type="match status" value="1"/>
</dbReference>
<dbReference type="SUPFAM" id="SSF46689">
    <property type="entry name" value="Homeodomain-like"/>
    <property type="match status" value="1"/>
</dbReference>
<name>A0A915E3C3_9BILA</name>
<dbReference type="InterPro" id="IPR001523">
    <property type="entry name" value="Paired_dom"/>
</dbReference>
<feature type="region of interest" description="Disordered" evidence="3">
    <location>
        <begin position="41"/>
        <end position="84"/>
    </location>
</feature>
<evidence type="ECO:0000256" key="3">
    <source>
        <dbReference type="SAM" id="MobiDB-lite"/>
    </source>
</evidence>
<dbReference type="InterPro" id="IPR009057">
    <property type="entry name" value="Homeodomain-like_sf"/>
</dbReference>
<dbReference type="Pfam" id="PF00292">
    <property type="entry name" value="PAX"/>
    <property type="match status" value="1"/>
</dbReference>
<evidence type="ECO:0000313" key="6">
    <source>
        <dbReference type="WBParaSite" id="jg26267"/>
    </source>
</evidence>
<dbReference type="GO" id="GO:0003677">
    <property type="term" value="F:DNA binding"/>
    <property type="evidence" value="ECO:0007669"/>
    <property type="project" value="InterPro"/>
</dbReference>
<sequence length="121" mass="13551">MADYGKAIIKLNQKGKSEREISELLDVPKTTVHKIIVKYNETGTTDRRRGSGRPGTARTTANKRKIKERIQRNPSSRKNSKRKMAAVLGIGREPVGNILHKDLGMKSRKEAEGQNLEDGKI</sequence>
<evidence type="ECO:0000313" key="5">
    <source>
        <dbReference type="Proteomes" id="UP000887574"/>
    </source>
</evidence>
<proteinExistence type="predicted"/>
<evidence type="ECO:0000256" key="1">
    <source>
        <dbReference type="ARBA" id="ARBA00004123"/>
    </source>
</evidence>
<evidence type="ECO:0000256" key="2">
    <source>
        <dbReference type="ARBA" id="ARBA00022724"/>
    </source>
</evidence>
<reference evidence="6" key="1">
    <citation type="submission" date="2022-11" db="UniProtKB">
        <authorList>
            <consortium name="WormBaseParasite"/>
        </authorList>
    </citation>
    <scope>IDENTIFICATION</scope>
</reference>
<feature type="region of interest" description="Disordered" evidence="3">
    <location>
        <begin position="99"/>
        <end position="121"/>
    </location>
</feature>
<dbReference type="GO" id="GO:0005634">
    <property type="term" value="C:nucleus"/>
    <property type="evidence" value="ECO:0007669"/>
    <property type="project" value="UniProtKB-SubCell"/>
</dbReference>
<dbReference type="Proteomes" id="UP000887574">
    <property type="component" value="Unplaced"/>
</dbReference>
<keyword evidence="2" id="KW-0563">Paired box</keyword>
<evidence type="ECO:0000259" key="4">
    <source>
        <dbReference type="Pfam" id="PF00292"/>
    </source>
</evidence>
<comment type="subcellular location">
    <subcellularLocation>
        <location evidence="1">Nucleus</location>
    </subcellularLocation>
</comment>
<dbReference type="PANTHER" id="PTHR46068">
    <property type="entry name" value="PROTEIN CBG27172"/>
    <property type="match status" value="1"/>
</dbReference>